<dbReference type="OrthoDB" id="2658589at2759"/>
<comment type="caution">
    <text evidence="2">The sequence shown here is derived from an EMBL/GenBank/DDBJ whole genome shotgun (WGS) entry which is preliminary data.</text>
</comment>
<sequence>MATASPSSPPQVLVLDDMVFTSPNMNCPPTRAPFAKETPADTLLPRDVKLPIYAMPGHPQLGYCAWNTRMEGPILERLQVSYHTVQIQQVHGQCTLAPHIMQSWLSLESALLWVASFLINSSPVANQLFPLDLSTFTTPSKCGYTRLFYDEEKCRRCVMRSRDAFVPLMAVCTMAIAIRSAEDEGKEKAVEVGEDPDADVCPSWAVALKEKAASIDWIGDLMASPISDLSPQTKRIGTILEADKEGLWWHHIPTMVKAHVPVWIYWGRLSAPLLNRIPKLPAPLVEQLRQPEAWQIDEILRKHASSRGTTPTSALPARPPPPSIAFPPVEAGSGQLPGESWEEMHHRRKLENQQLAERESALEKQARLRARELSLTYEVPGIERDAALVYEWIEHSDLFYKHALIRQLVPKWEVTRTWDRYPDSQKLFDEYRREWDLCREIDKKDREFDEEYEEEDYDEELLQQTNTGTLAVPSAQSCAEVVYQAYAAHKQQSRLTVLKKEEDEEPSSLRMSPLEMVRYRYGFTPLHPLLQYEAQTKPVLAQAKAEKVWGFRVSSLNTSAALHQSLSDLEIGLVKGDMKALGLLWDLHPQNPAPFNPNLSIRAIQCIRKNFRGESEVVYSIETEESRSGSARLWKLIVKDPITVMHILRLQGVHTPESLLEYLVRHGVICSTVFTIPGDSKEAKAIPYLEAHRTPILGWIPKGHKFDAANYRHYEFIRDTFLRRRYCRAALLAGGIVWRLAIEVLGKEPGLKGPSGDVYRYGTWHVYAEDVHGGDDILSDVEEDLISGLYKVYTNQSGRQTEDASWWPKQHTWLRSGLFCGHWTEDCEQWFQKRLKAIRSNQAQPKNAACWKDSLKYYQKDSRAIINRVAKVSESYLASHSASDSTAKAPTETRRVKRESFSTREH</sequence>
<organism evidence="2 3">
    <name type="scientific">Steccherinum ochraceum</name>
    <dbReference type="NCBI Taxonomy" id="92696"/>
    <lineage>
        <taxon>Eukaryota</taxon>
        <taxon>Fungi</taxon>
        <taxon>Dikarya</taxon>
        <taxon>Basidiomycota</taxon>
        <taxon>Agaricomycotina</taxon>
        <taxon>Agaricomycetes</taxon>
        <taxon>Polyporales</taxon>
        <taxon>Steccherinaceae</taxon>
        <taxon>Steccherinum</taxon>
    </lineage>
</organism>
<name>A0A4R0RWN9_9APHY</name>
<dbReference type="Proteomes" id="UP000292702">
    <property type="component" value="Unassembled WGS sequence"/>
</dbReference>
<keyword evidence="3" id="KW-1185">Reference proteome</keyword>
<dbReference type="AlphaFoldDB" id="A0A4R0RWN9"/>
<feature type="region of interest" description="Disordered" evidence="1">
    <location>
        <begin position="877"/>
        <end position="906"/>
    </location>
</feature>
<evidence type="ECO:0000256" key="1">
    <source>
        <dbReference type="SAM" id="MobiDB-lite"/>
    </source>
</evidence>
<proteinExistence type="predicted"/>
<feature type="region of interest" description="Disordered" evidence="1">
    <location>
        <begin position="305"/>
        <end position="338"/>
    </location>
</feature>
<evidence type="ECO:0000313" key="3">
    <source>
        <dbReference type="Proteomes" id="UP000292702"/>
    </source>
</evidence>
<evidence type="ECO:0000313" key="2">
    <source>
        <dbReference type="EMBL" id="TCD67304.1"/>
    </source>
</evidence>
<dbReference type="EMBL" id="RWJN01000102">
    <property type="protein sequence ID" value="TCD67304.1"/>
    <property type="molecule type" value="Genomic_DNA"/>
</dbReference>
<dbReference type="STRING" id="92696.A0A4R0RWN9"/>
<feature type="compositionally biased region" description="Basic and acidic residues" evidence="1">
    <location>
        <begin position="891"/>
        <end position="906"/>
    </location>
</feature>
<reference evidence="2 3" key="1">
    <citation type="submission" date="2018-11" db="EMBL/GenBank/DDBJ databases">
        <title>Genome assembly of Steccherinum ochraceum LE-BIN_3174, the white-rot fungus of the Steccherinaceae family (The Residual Polyporoid clade, Polyporales, Basidiomycota).</title>
        <authorList>
            <person name="Fedorova T.V."/>
            <person name="Glazunova O.A."/>
            <person name="Landesman E.O."/>
            <person name="Moiseenko K.V."/>
            <person name="Psurtseva N.V."/>
            <person name="Savinova O.S."/>
            <person name="Shakhova N.V."/>
            <person name="Tyazhelova T.V."/>
            <person name="Vasina D.V."/>
        </authorList>
    </citation>
    <scope>NUCLEOTIDE SEQUENCE [LARGE SCALE GENOMIC DNA]</scope>
    <source>
        <strain evidence="2 3">LE-BIN_3174</strain>
    </source>
</reference>
<feature type="compositionally biased region" description="Polar residues" evidence="1">
    <location>
        <begin position="877"/>
        <end position="888"/>
    </location>
</feature>
<protein>
    <submittedName>
        <fullName evidence="2">Uncharacterized protein</fullName>
    </submittedName>
</protein>
<accession>A0A4R0RWN9</accession>
<gene>
    <name evidence="2" type="ORF">EIP91_000274</name>
</gene>